<evidence type="ECO:0000256" key="3">
    <source>
        <dbReference type="ARBA" id="ARBA00023212"/>
    </source>
</evidence>
<dbReference type="AlphaFoldDB" id="A0A060YTY2"/>
<feature type="non-terminal residue" evidence="5">
    <location>
        <position position="1"/>
    </location>
</feature>
<dbReference type="Proteomes" id="UP000193380">
    <property type="component" value="Unassembled WGS sequence"/>
</dbReference>
<evidence type="ECO:0000259" key="4">
    <source>
        <dbReference type="Pfam" id="PF05902"/>
    </source>
</evidence>
<evidence type="ECO:0000256" key="1">
    <source>
        <dbReference type="ARBA" id="ARBA00004245"/>
    </source>
</evidence>
<dbReference type="STRING" id="8022.A0A060YTY2"/>
<comment type="subcellular location">
    <subcellularLocation>
        <location evidence="1">Cytoplasm</location>
        <location evidence="1">Cytoskeleton</location>
    </subcellularLocation>
</comment>
<reference evidence="5" key="2">
    <citation type="submission" date="2014-03" db="EMBL/GenBank/DDBJ databases">
        <authorList>
            <person name="Genoscope - CEA"/>
        </authorList>
    </citation>
    <scope>NUCLEOTIDE SEQUENCE</scope>
</reference>
<dbReference type="PANTHER" id="PTHR23280">
    <property type="entry name" value="4.1 G PROTEIN"/>
    <property type="match status" value="1"/>
</dbReference>
<dbReference type="GO" id="GO:0005198">
    <property type="term" value="F:structural molecule activity"/>
    <property type="evidence" value="ECO:0007669"/>
    <property type="project" value="InterPro"/>
</dbReference>
<evidence type="ECO:0000256" key="2">
    <source>
        <dbReference type="ARBA" id="ARBA00022490"/>
    </source>
</evidence>
<evidence type="ECO:0000313" key="5">
    <source>
        <dbReference type="EMBL" id="CDQ95176.1"/>
    </source>
</evidence>
<organism evidence="5 6">
    <name type="scientific">Oncorhynchus mykiss</name>
    <name type="common">Rainbow trout</name>
    <name type="synonym">Salmo gairdneri</name>
    <dbReference type="NCBI Taxonomy" id="8022"/>
    <lineage>
        <taxon>Eukaryota</taxon>
        <taxon>Metazoa</taxon>
        <taxon>Chordata</taxon>
        <taxon>Craniata</taxon>
        <taxon>Vertebrata</taxon>
        <taxon>Euteleostomi</taxon>
        <taxon>Actinopterygii</taxon>
        <taxon>Neopterygii</taxon>
        <taxon>Teleostei</taxon>
        <taxon>Protacanthopterygii</taxon>
        <taxon>Salmoniformes</taxon>
        <taxon>Salmonidae</taxon>
        <taxon>Salmoninae</taxon>
        <taxon>Oncorhynchus</taxon>
    </lineage>
</organism>
<dbReference type="GO" id="GO:0003779">
    <property type="term" value="F:actin binding"/>
    <property type="evidence" value="ECO:0007669"/>
    <property type="project" value="InterPro"/>
</dbReference>
<accession>A0A060YTY2</accession>
<dbReference type="InterPro" id="IPR008379">
    <property type="entry name" value="Band_4.1_C"/>
</dbReference>
<dbReference type="Pfam" id="PF05902">
    <property type="entry name" value="4_1_CTD"/>
    <property type="match status" value="1"/>
</dbReference>
<dbReference type="GO" id="GO:0005886">
    <property type="term" value="C:plasma membrane"/>
    <property type="evidence" value="ECO:0007669"/>
    <property type="project" value="TreeGrafter"/>
</dbReference>
<dbReference type="GO" id="GO:0031032">
    <property type="term" value="P:actomyosin structure organization"/>
    <property type="evidence" value="ECO:0007669"/>
    <property type="project" value="TreeGrafter"/>
</dbReference>
<name>A0A060YTY2_ONCMY</name>
<dbReference type="PANTHER" id="PTHR23280:SF12">
    <property type="entry name" value="PROTEIN 4.1"/>
    <property type="match status" value="1"/>
</dbReference>
<dbReference type="PaxDb" id="8022-A0A060YTY2"/>
<dbReference type="GO" id="GO:0005856">
    <property type="term" value="C:cytoskeleton"/>
    <property type="evidence" value="ECO:0007669"/>
    <property type="project" value="UniProtKB-SubCell"/>
</dbReference>
<sequence>QGVVDSIIYTTNSIFTVCIFPLSSQSNVVKTQTITISDVSNSLRGDVYNKEVPIVHTETKTITYESAQCLLQPVDSMAERDSGMLLSAQTITSETVSTTTTTQITKVRPGLPGLRSVSLSLDDVDLSDLAQGFRMYFAS</sequence>
<evidence type="ECO:0000313" key="6">
    <source>
        <dbReference type="Proteomes" id="UP000193380"/>
    </source>
</evidence>
<proteinExistence type="predicted"/>
<feature type="domain" description="Band 4.1 C-terminal" evidence="4">
    <location>
        <begin position="50"/>
        <end position="108"/>
    </location>
</feature>
<reference evidence="5" key="1">
    <citation type="journal article" date="2014" name="Nat. Commun.">
        <title>The rainbow trout genome provides novel insights into evolution after whole-genome duplication in vertebrates.</title>
        <authorList>
            <person name="Berthelot C."/>
            <person name="Brunet F."/>
            <person name="Chalopin D."/>
            <person name="Juanchich A."/>
            <person name="Bernard M."/>
            <person name="Noel B."/>
            <person name="Bento P."/>
            <person name="Da Silva C."/>
            <person name="Labadie K."/>
            <person name="Alberti A."/>
            <person name="Aury J.M."/>
            <person name="Louis A."/>
            <person name="Dehais P."/>
            <person name="Bardou P."/>
            <person name="Montfort J."/>
            <person name="Klopp C."/>
            <person name="Cabau C."/>
            <person name="Gaspin C."/>
            <person name="Thorgaard G.H."/>
            <person name="Boussaha M."/>
            <person name="Quillet E."/>
            <person name="Guyomard R."/>
            <person name="Galiana D."/>
            <person name="Bobe J."/>
            <person name="Volff J.N."/>
            <person name="Genet C."/>
            <person name="Wincker P."/>
            <person name="Jaillon O."/>
            <person name="Roest Crollius H."/>
            <person name="Guiguen Y."/>
        </authorList>
    </citation>
    <scope>NUCLEOTIDE SEQUENCE [LARGE SCALE GENOMIC DNA]</scope>
</reference>
<dbReference type="EMBL" id="FR920030">
    <property type="protein sequence ID" value="CDQ95176.1"/>
    <property type="molecule type" value="Genomic_DNA"/>
</dbReference>
<protein>
    <recommendedName>
        <fullName evidence="4">Band 4.1 C-terminal domain-containing protein</fullName>
    </recommendedName>
</protein>
<gene>
    <name evidence="5" type="ORF">GSONMT00057395001</name>
</gene>
<keyword evidence="2" id="KW-0963">Cytoplasm</keyword>
<keyword evidence="3" id="KW-0206">Cytoskeleton</keyword>